<comment type="pathway">
    <text evidence="2">Cofactor biosynthesis; Fe-Mo cofactor biosynthesis.</text>
</comment>
<evidence type="ECO:0000256" key="2">
    <source>
        <dbReference type="ARBA" id="ARBA00005155"/>
    </source>
</evidence>
<dbReference type="PROSITE" id="PS51918">
    <property type="entry name" value="RADICAL_SAM"/>
    <property type="match status" value="1"/>
</dbReference>
<dbReference type="SFLD" id="SFLDS00029">
    <property type="entry name" value="Radical_SAM"/>
    <property type="match status" value="1"/>
</dbReference>
<protein>
    <submittedName>
        <fullName evidence="12">FeMo cofactor biosynthesis protein NifB</fullName>
        <ecNumber evidence="12">4.-.-.-</ecNumber>
    </submittedName>
</protein>
<evidence type="ECO:0000256" key="6">
    <source>
        <dbReference type="ARBA" id="ARBA00022723"/>
    </source>
</evidence>
<feature type="domain" description="Radical SAM core" evidence="11">
    <location>
        <begin position="20"/>
        <end position="258"/>
    </location>
</feature>
<proteinExistence type="inferred from homology"/>
<keyword evidence="13" id="KW-1185">Reference proteome</keyword>
<dbReference type="EC" id="4.-.-.-" evidence="12"/>
<evidence type="ECO:0000256" key="8">
    <source>
        <dbReference type="ARBA" id="ARBA00023014"/>
    </source>
</evidence>
<dbReference type="GO" id="GO:0046872">
    <property type="term" value="F:metal ion binding"/>
    <property type="evidence" value="ECO:0007669"/>
    <property type="project" value="UniProtKB-KW"/>
</dbReference>
<organism evidence="12 13">
    <name type="scientific">Pelotomaculum propionicicum</name>
    <dbReference type="NCBI Taxonomy" id="258475"/>
    <lineage>
        <taxon>Bacteria</taxon>
        <taxon>Bacillati</taxon>
        <taxon>Bacillota</taxon>
        <taxon>Clostridia</taxon>
        <taxon>Eubacteriales</taxon>
        <taxon>Desulfotomaculaceae</taxon>
        <taxon>Pelotomaculum</taxon>
    </lineage>
</organism>
<dbReference type="CDD" id="cd01335">
    <property type="entry name" value="Radical_SAM"/>
    <property type="match status" value="1"/>
</dbReference>
<evidence type="ECO:0000256" key="4">
    <source>
        <dbReference type="ARBA" id="ARBA00022485"/>
    </source>
</evidence>
<dbReference type="GO" id="GO:0051539">
    <property type="term" value="F:4 iron, 4 sulfur cluster binding"/>
    <property type="evidence" value="ECO:0007669"/>
    <property type="project" value="UniProtKB-KW"/>
</dbReference>
<dbReference type="PANTHER" id="PTHR43787">
    <property type="entry name" value="FEMO COFACTOR BIOSYNTHESIS PROTEIN NIFB-RELATED"/>
    <property type="match status" value="1"/>
</dbReference>
<dbReference type="InterPro" id="IPR058240">
    <property type="entry name" value="rSAM_sf"/>
</dbReference>
<comment type="similarity">
    <text evidence="3">Belongs to the radical SAM superfamily. NifB family.</text>
</comment>
<accession>A0A4Y7RQK2</accession>
<sequence length="270" mass="30279">MNRHEKSVLNQHPCFNRAAARWFTHIHLPVASGCNIKCNYCSRKFDCVNENAPGFITKTISPREALKKVHNMMRQDVRLRVVGVAGPGEALADKETMDTLSMLHSCYPNLIKCISTNGLMLEESLDLLQEFGVKTVTVTVNAIDPDIARKIYGWVFYKNKPHYGFAGASLLIDKQIAGIREANSRGILVKVNTVLIPGINDIHLKQVAITVRKAGAFVMNVIPLVPQAEFSLLPAPSGKMLYKTRRELAPVIRQTDCREQCLQDMRKIYC</sequence>
<dbReference type="PROSITE" id="PS51257">
    <property type="entry name" value="PROKAR_LIPOPROTEIN"/>
    <property type="match status" value="1"/>
</dbReference>
<comment type="caution">
    <text evidence="12">The sequence shown here is derived from an EMBL/GenBank/DDBJ whole genome shotgun (WGS) entry which is preliminary data.</text>
</comment>
<dbReference type="InterPro" id="IPR007197">
    <property type="entry name" value="rSAM"/>
</dbReference>
<keyword evidence="9" id="KW-0535">Nitrogen fixation</keyword>
<dbReference type="UniPathway" id="UPA00782"/>
<evidence type="ECO:0000256" key="7">
    <source>
        <dbReference type="ARBA" id="ARBA00023004"/>
    </source>
</evidence>
<keyword evidence="5" id="KW-0949">S-adenosyl-L-methionine</keyword>
<evidence type="ECO:0000256" key="3">
    <source>
        <dbReference type="ARBA" id="ARBA00006804"/>
    </source>
</evidence>
<keyword evidence="8" id="KW-0411">Iron-sulfur</keyword>
<evidence type="ECO:0000256" key="9">
    <source>
        <dbReference type="ARBA" id="ARBA00023231"/>
    </source>
</evidence>
<dbReference type="GO" id="GO:0016829">
    <property type="term" value="F:lyase activity"/>
    <property type="evidence" value="ECO:0007669"/>
    <property type="project" value="UniProtKB-KW"/>
</dbReference>
<reference evidence="12 13" key="1">
    <citation type="journal article" date="2018" name="Environ. Microbiol.">
        <title>Novel energy conservation strategies and behaviour of Pelotomaculum schinkii driving syntrophic propionate catabolism.</title>
        <authorList>
            <person name="Hidalgo-Ahumada C.A.P."/>
            <person name="Nobu M.K."/>
            <person name="Narihiro T."/>
            <person name="Tamaki H."/>
            <person name="Liu W.T."/>
            <person name="Kamagata Y."/>
            <person name="Stams A.J.M."/>
            <person name="Imachi H."/>
            <person name="Sousa D.Z."/>
        </authorList>
    </citation>
    <scope>NUCLEOTIDE SEQUENCE [LARGE SCALE GENOMIC DNA]</scope>
    <source>
        <strain evidence="12 13">MGP</strain>
    </source>
</reference>
<dbReference type="PANTHER" id="PTHR43787:SF13">
    <property type="entry name" value="FEMO COFACTOR BIOSYNTHESIS PROTEIN NIFB"/>
    <property type="match status" value="1"/>
</dbReference>
<dbReference type="AlphaFoldDB" id="A0A4Y7RQK2"/>
<dbReference type="RefSeq" id="WP_134214156.1">
    <property type="nucleotide sequence ID" value="NZ_QFFZ01000025.1"/>
</dbReference>
<evidence type="ECO:0000256" key="10">
    <source>
        <dbReference type="ARBA" id="ARBA00023239"/>
    </source>
</evidence>
<dbReference type="EMBL" id="QFFZ01000025">
    <property type="protein sequence ID" value="TEB10537.1"/>
    <property type="molecule type" value="Genomic_DNA"/>
</dbReference>
<dbReference type="SFLD" id="SFLDG01067">
    <property type="entry name" value="SPASM/twitch_domain_containing"/>
    <property type="match status" value="1"/>
</dbReference>
<keyword evidence="4" id="KW-0004">4Fe-4S</keyword>
<dbReference type="Pfam" id="PF04055">
    <property type="entry name" value="Radical_SAM"/>
    <property type="match status" value="1"/>
</dbReference>
<dbReference type="Gene3D" id="3.20.20.70">
    <property type="entry name" value="Aldolase class I"/>
    <property type="match status" value="1"/>
</dbReference>
<evidence type="ECO:0000256" key="1">
    <source>
        <dbReference type="ARBA" id="ARBA00001966"/>
    </source>
</evidence>
<evidence type="ECO:0000313" key="12">
    <source>
        <dbReference type="EMBL" id="TEB10537.1"/>
    </source>
</evidence>
<name>A0A4Y7RQK2_9FIRM</name>
<evidence type="ECO:0000256" key="5">
    <source>
        <dbReference type="ARBA" id="ARBA00022691"/>
    </source>
</evidence>
<dbReference type="SUPFAM" id="SSF102114">
    <property type="entry name" value="Radical SAM enzymes"/>
    <property type="match status" value="1"/>
</dbReference>
<dbReference type="OrthoDB" id="9764725at2"/>
<keyword evidence="7" id="KW-0408">Iron</keyword>
<keyword evidence="6" id="KW-0479">Metal-binding</keyword>
<keyword evidence="10 12" id="KW-0456">Lyase</keyword>
<dbReference type="InterPro" id="IPR013785">
    <property type="entry name" value="Aldolase_TIM"/>
</dbReference>
<evidence type="ECO:0000313" key="13">
    <source>
        <dbReference type="Proteomes" id="UP000297597"/>
    </source>
</evidence>
<comment type="cofactor">
    <cofactor evidence="1">
        <name>[4Fe-4S] cluster</name>
        <dbReference type="ChEBI" id="CHEBI:49883"/>
    </cofactor>
</comment>
<dbReference type="Proteomes" id="UP000297597">
    <property type="component" value="Unassembled WGS sequence"/>
</dbReference>
<gene>
    <name evidence="12" type="primary">nifB_2</name>
    <name evidence="12" type="ORF">Pmgp_02336</name>
</gene>
<evidence type="ECO:0000259" key="11">
    <source>
        <dbReference type="PROSITE" id="PS51918"/>
    </source>
</evidence>